<dbReference type="NCBIfam" id="TIGR00254">
    <property type="entry name" value="GGDEF"/>
    <property type="match status" value="1"/>
</dbReference>
<feature type="region of interest" description="Disordered" evidence="1">
    <location>
        <begin position="215"/>
        <end position="238"/>
    </location>
</feature>
<dbReference type="PANTHER" id="PTHR45138">
    <property type="entry name" value="REGULATORY COMPONENTS OF SENSORY TRANSDUCTION SYSTEM"/>
    <property type="match status" value="1"/>
</dbReference>
<dbReference type="SUPFAM" id="SSF55073">
    <property type="entry name" value="Nucleotide cyclase"/>
    <property type="match status" value="1"/>
</dbReference>
<dbReference type="CDD" id="cd01949">
    <property type="entry name" value="GGDEF"/>
    <property type="match status" value="1"/>
</dbReference>
<feature type="non-terminal residue" evidence="3">
    <location>
        <position position="1"/>
    </location>
</feature>
<reference evidence="3" key="1">
    <citation type="journal article" date="2014" name="Front. Microbiol.">
        <title>High frequency of phylogenetically diverse reductive dehalogenase-homologous genes in deep subseafloor sedimentary metagenomes.</title>
        <authorList>
            <person name="Kawai M."/>
            <person name="Futagami T."/>
            <person name="Toyoda A."/>
            <person name="Takaki Y."/>
            <person name="Nishi S."/>
            <person name="Hori S."/>
            <person name="Arai W."/>
            <person name="Tsubouchi T."/>
            <person name="Morono Y."/>
            <person name="Uchiyama I."/>
            <person name="Ito T."/>
            <person name="Fujiyama A."/>
            <person name="Inagaki F."/>
            <person name="Takami H."/>
        </authorList>
    </citation>
    <scope>NUCLEOTIDE SEQUENCE</scope>
    <source>
        <strain evidence="3">Expedition CK06-06</strain>
    </source>
</reference>
<dbReference type="InterPro" id="IPR029787">
    <property type="entry name" value="Nucleotide_cyclase"/>
</dbReference>
<dbReference type="InterPro" id="IPR029016">
    <property type="entry name" value="GAF-like_dom_sf"/>
</dbReference>
<dbReference type="FunFam" id="3.30.70.270:FF:000001">
    <property type="entry name" value="Diguanylate cyclase domain protein"/>
    <property type="match status" value="1"/>
</dbReference>
<dbReference type="Gene3D" id="3.30.70.270">
    <property type="match status" value="1"/>
</dbReference>
<accession>X0Z8S4</accession>
<dbReference type="GO" id="GO:0052621">
    <property type="term" value="F:diguanylate cyclase activity"/>
    <property type="evidence" value="ECO:0007669"/>
    <property type="project" value="TreeGrafter"/>
</dbReference>
<protein>
    <recommendedName>
        <fullName evidence="2">GGDEF domain-containing protein</fullName>
    </recommendedName>
</protein>
<evidence type="ECO:0000313" key="3">
    <source>
        <dbReference type="EMBL" id="GAG65569.1"/>
    </source>
</evidence>
<proteinExistence type="predicted"/>
<dbReference type="EMBL" id="BART01007908">
    <property type="protein sequence ID" value="GAG65569.1"/>
    <property type="molecule type" value="Genomic_DNA"/>
</dbReference>
<dbReference type="Pfam" id="PF01590">
    <property type="entry name" value="GAF"/>
    <property type="match status" value="1"/>
</dbReference>
<name>X0Z8S4_9ZZZZ</name>
<dbReference type="PANTHER" id="PTHR45138:SF9">
    <property type="entry name" value="DIGUANYLATE CYCLASE DGCM-RELATED"/>
    <property type="match status" value="1"/>
</dbReference>
<evidence type="ECO:0000256" key="1">
    <source>
        <dbReference type="SAM" id="MobiDB-lite"/>
    </source>
</evidence>
<dbReference type="PROSITE" id="PS50887">
    <property type="entry name" value="GGDEF"/>
    <property type="match status" value="1"/>
</dbReference>
<evidence type="ECO:0000259" key="2">
    <source>
        <dbReference type="PROSITE" id="PS50887"/>
    </source>
</evidence>
<dbReference type="InterPro" id="IPR003018">
    <property type="entry name" value="GAF"/>
</dbReference>
<dbReference type="InterPro" id="IPR000160">
    <property type="entry name" value="GGDEF_dom"/>
</dbReference>
<dbReference type="InterPro" id="IPR043128">
    <property type="entry name" value="Rev_trsase/Diguanyl_cyclase"/>
</dbReference>
<dbReference type="InterPro" id="IPR050469">
    <property type="entry name" value="Diguanylate_Cyclase"/>
</dbReference>
<comment type="caution">
    <text evidence="3">The sequence shown here is derived from an EMBL/GenBank/DDBJ whole genome shotgun (WGS) entry which is preliminary data.</text>
</comment>
<sequence length="238" mass="26978">HIDKITGFKTKSIIGVPLKVNNDVIGVIELINRLEKKPFSPTELKILTTISDYAAITIEKIYYLGLVNNMAKVDATTGVFNRRSFDEQFQKEIERCKRYGNTLALLMLDIDDLKKINDNSGHPAGDDVLKNIALIIKNNIRKIDIAARYGGDEFAIIMPHTKKHEGENVRQRIFKQIEKENKTGKKIPYTVSIGLQASGPDKVANLLEMSDKDLLKQKKKRKVKSQNITKTSTKKKKK</sequence>
<dbReference type="Gene3D" id="3.30.450.40">
    <property type="match status" value="1"/>
</dbReference>
<dbReference type="SUPFAM" id="SSF55781">
    <property type="entry name" value="GAF domain-like"/>
    <property type="match status" value="1"/>
</dbReference>
<feature type="domain" description="GGDEF" evidence="2">
    <location>
        <begin position="101"/>
        <end position="234"/>
    </location>
</feature>
<organism evidence="3">
    <name type="scientific">marine sediment metagenome</name>
    <dbReference type="NCBI Taxonomy" id="412755"/>
    <lineage>
        <taxon>unclassified sequences</taxon>
        <taxon>metagenomes</taxon>
        <taxon>ecological metagenomes</taxon>
    </lineage>
</organism>
<dbReference type="AlphaFoldDB" id="X0Z8S4"/>
<dbReference type="Pfam" id="PF00990">
    <property type="entry name" value="GGDEF"/>
    <property type="match status" value="1"/>
</dbReference>
<dbReference type="SMART" id="SM00267">
    <property type="entry name" value="GGDEF"/>
    <property type="match status" value="1"/>
</dbReference>
<gene>
    <name evidence="3" type="ORF">S01H4_17897</name>
</gene>